<dbReference type="InterPro" id="IPR013785">
    <property type="entry name" value="Aldolase_TIM"/>
</dbReference>
<dbReference type="UniPathway" id="UPA00109">
    <property type="reaction ID" value="UER00183"/>
</dbReference>
<evidence type="ECO:0000256" key="4">
    <source>
        <dbReference type="ARBA" id="ARBA00023152"/>
    </source>
</evidence>
<evidence type="ECO:0000256" key="2">
    <source>
        <dbReference type="ARBA" id="ARBA00010387"/>
    </source>
</evidence>
<dbReference type="InterPro" id="IPR000741">
    <property type="entry name" value="FBA_I"/>
</dbReference>
<dbReference type="EC" id="4.1.2.13" evidence="3"/>
<dbReference type="SUPFAM" id="SSF51569">
    <property type="entry name" value="Aldolase"/>
    <property type="match status" value="1"/>
</dbReference>
<keyword evidence="5" id="KW-0456">Lyase</keyword>
<dbReference type="Pfam" id="PF00274">
    <property type="entry name" value="Glycolytic"/>
    <property type="match status" value="1"/>
</dbReference>
<organism evidence="6">
    <name type="scientific">Proboscia inermis</name>
    <dbReference type="NCBI Taxonomy" id="420281"/>
    <lineage>
        <taxon>Eukaryota</taxon>
        <taxon>Sar</taxon>
        <taxon>Stramenopiles</taxon>
        <taxon>Ochrophyta</taxon>
        <taxon>Bacillariophyta</taxon>
        <taxon>Coscinodiscophyceae</taxon>
        <taxon>Rhizosoleniophycidae</taxon>
        <taxon>Rhizosoleniales</taxon>
        <taxon>Rhizosoleniaceae</taxon>
        <taxon>Proboscia</taxon>
    </lineage>
</organism>
<evidence type="ECO:0000256" key="5">
    <source>
        <dbReference type="ARBA" id="ARBA00023239"/>
    </source>
</evidence>
<name>A0A7S0GA25_9STRA</name>
<evidence type="ECO:0000313" key="6">
    <source>
        <dbReference type="EMBL" id="CAD8405388.1"/>
    </source>
</evidence>
<sequence>MQGLDSLAVRARQYYAAGARFAKWRSPIEIDTAKGRPTELAINANMSDLARYALICQSEGLMPIVEPDVVLAGTHSLAVAVEVNVRVQAELFHAMRKHGVYMAGTTLKPNMVLPGLECPVSYSVEEIARANAFVMEQCLPAALTSVNYLSGGQSLTQALVRLNAIAQHTRHLPWNTSFSWSKALQLPLLELCGEKKALCLQEMGCLYIEELKLASLASLGTLIDDEYTTINEDDNGDHKGV</sequence>
<dbReference type="GO" id="GO:0004332">
    <property type="term" value="F:fructose-bisphosphate aldolase activity"/>
    <property type="evidence" value="ECO:0007669"/>
    <property type="project" value="UniProtKB-EC"/>
</dbReference>
<proteinExistence type="inferred from homology"/>
<dbReference type="GO" id="GO:0006096">
    <property type="term" value="P:glycolytic process"/>
    <property type="evidence" value="ECO:0007669"/>
    <property type="project" value="UniProtKB-UniPathway"/>
</dbReference>
<dbReference type="EMBL" id="HBEL01003202">
    <property type="protein sequence ID" value="CAD8405388.1"/>
    <property type="molecule type" value="Transcribed_RNA"/>
</dbReference>
<protein>
    <recommendedName>
        <fullName evidence="3">fructose-bisphosphate aldolase</fullName>
        <ecNumber evidence="3">4.1.2.13</ecNumber>
    </recommendedName>
</protein>
<reference evidence="6" key="1">
    <citation type="submission" date="2021-01" db="EMBL/GenBank/DDBJ databases">
        <authorList>
            <person name="Corre E."/>
            <person name="Pelletier E."/>
            <person name="Niang G."/>
            <person name="Scheremetjew M."/>
            <person name="Finn R."/>
            <person name="Kale V."/>
            <person name="Holt S."/>
            <person name="Cochrane G."/>
            <person name="Meng A."/>
            <person name="Brown T."/>
            <person name="Cohen L."/>
        </authorList>
    </citation>
    <scope>NUCLEOTIDE SEQUENCE</scope>
    <source>
        <strain evidence="6">CCAP1064/1</strain>
    </source>
</reference>
<accession>A0A7S0GA25</accession>
<comment type="pathway">
    <text evidence="1">Carbohydrate degradation; glycolysis; D-glyceraldehyde 3-phosphate and glycerone phosphate from D-glucose: step 4/4.</text>
</comment>
<keyword evidence="4" id="KW-0324">Glycolysis</keyword>
<comment type="similarity">
    <text evidence="2">Belongs to the class I fructose-bisphosphate aldolase family.</text>
</comment>
<gene>
    <name evidence="6" type="ORF">PINE0816_LOCUS1503</name>
</gene>
<dbReference type="Gene3D" id="3.20.20.70">
    <property type="entry name" value="Aldolase class I"/>
    <property type="match status" value="1"/>
</dbReference>
<dbReference type="AlphaFoldDB" id="A0A7S0GA25"/>
<dbReference type="PANTHER" id="PTHR11627">
    <property type="entry name" value="FRUCTOSE-BISPHOSPHATE ALDOLASE"/>
    <property type="match status" value="1"/>
</dbReference>
<evidence type="ECO:0000256" key="1">
    <source>
        <dbReference type="ARBA" id="ARBA00004714"/>
    </source>
</evidence>
<evidence type="ECO:0000256" key="3">
    <source>
        <dbReference type="ARBA" id="ARBA00013068"/>
    </source>
</evidence>